<dbReference type="AlphaFoldDB" id="A0AAV5VV37"/>
<gene>
    <name evidence="1" type="ORF">PFISCL1PPCAC_13535</name>
</gene>
<organism evidence="1 2">
    <name type="scientific">Pristionchus fissidentatus</name>
    <dbReference type="NCBI Taxonomy" id="1538716"/>
    <lineage>
        <taxon>Eukaryota</taxon>
        <taxon>Metazoa</taxon>
        <taxon>Ecdysozoa</taxon>
        <taxon>Nematoda</taxon>
        <taxon>Chromadorea</taxon>
        <taxon>Rhabditida</taxon>
        <taxon>Rhabditina</taxon>
        <taxon>Diplogasteromorpha</taxon>
        <taxon>Diplogasteroidea</taxon>
        <taxon>Neodiplogasteridae</taxon>
        <taxon>Pristionchus</taxon>
    </lineage>
</organism>
<evidence type="ECO:0000313" key="1">
    <source>
        <dbReference type="EMBL" id="GMT22238.1"/>
    </source>
</evidence>
<evidence type="ECO:0000313" key="2">
    <source>
        <dbReference type="Proteomes" id="UP001432322"/>
    </source>
</evidence>
<dbReference type="Proteomes" id="UP001432322">
    <property type="component" value="Unassembled WGS sequence"/>
</dbReference>
<reference evidence="1" key="1">
    <citation type="submission" date="2023-10" db="EMBL/GenBank/DDBJ databases">
        <title>Genome assembly of Pristionchus species.</title>
        <authorList>
            <person name="Yoshida K."/>
            <person name="Sommer R.J."/>
        </authorList>
    </citation>
    <scope>NUCLEOTIDE SEQUENCE</scope>
    <source>
        <strain evidence="1">RS5133</strain>
    </source>
</reference>
<accession>A0AAV5VV37</accession>
<proteinExistence type="predicted"/>
<keyword evidence="2" id="KW-1185">Reference proteome</keyword>
<feature type="non-terminal residue" evidence="1">
    <location>
        <position position="75"/>
    </location>
</feature>
<feature type="non-terminal residue" evidence="1">
    <location>
        <position position="1"/>
    </location>
</feature>
<sequence length="75" mass="8278">RVEQFLGKEVDQIVLYVPFGKPYCLVKTAVNNNESVPLSEVIHSVESTLAARLFPKLFASYTSHIAYVSSLATSC</sequence>
<name>A0AAV5VV37_9BILA</name>
<protein>
    <submittedName>
        <fullName evidence="1">Uncharacterized protein</fullName>
    </submittedName>
</protein>
<dbReference type="EMBL" id="BTSY01000004">
    <property type="protein sequence ID" value="GMT22238.1"/>
    <property type="molecule type" value="Genomic_DNA"/>
</dbReference>
<comment type="caution">
    <text evidence="1">The sequence shown here is derived from an EMBL/GenBank/DDBJ whole genome shotgun (WGS) entry which is preliminary data.</text>
</comment>